<proteinExistence type="inferred from homology"/>
<dbReference type="AlphaFoldDB" id="A0A136J8A2"/>
<evidence type="ECO:0008006" key="7">
    <source>
        <dbReference type="Google" id="ProtNLM"/>
    </source>
</evidence>
<dbReference type="InParanoid" id="A0A136J8A2"/>
<dbReference type="Proteomes" id="UP000070501">
    <property type="component" value="Unassembled WGS sequence"/>
</dbReference>
<dbReference type="GO" id="GO:0005840">
    <property type="term" value="C:ribosome"/>
    <property type="evidence" value="ECO:0007669"/>
    <property type="project" value="UniProtKB-KW"/>
</dbReference>
<dbReference type="STRING" id="196109.A0A136J8A2"/>
<feature type="region of interest" description="Disordered" evidence="4">
    <location>
        <begin position="57"/>
        <end position="80"/>
    </location>
</feature>
<keyword evidence="3" id="KW-0687">Ribonucleoprotein</keyword>
<reference evidence="6" key="1">
    <citation type="submission" date="2016-02" db="EMBL/GenBank/DDBJ databases">
        <title>Draft genome sequence of Microdochium bolleyi, a fungal endophyte of beachgrass.</title>
        <authorList>
            <consortium name="DOE Joint Genome Institute"/>
            <person name="David A.S."/>
            <person name="May G."/>
            <person name="Haridas S."/>
            <person name="Lim J."/>
            <person name="Wang M."/>
            <person name="Labutti K."/>
            <person name="Lipzen A."/>
            <person name="Barry K."/>
            <person name="Grigoriev I.V."/>
        </authorList>
    </citation>
    <scope>NUCLEOTIDE SEQUENCE [LARGE SCALE GENOMIC DNA]</scope>
    <source>
        <strain evidence="6">J235TASD1</strain>
    </source>
</reference>
<feature type="compositionally biased region" description="Low complexity" evidence="4">
    <location>
        <begin position="62"/>
        <end position="80"/>
    </location>
</feature>
<protein>
    <recommendedName>
        <fullName evidence="7">Ribosomal protein L34-domain-containing protein</fullName>
    </recommendedName>
</protein>
<dbReference type="FunCoup" id="A0A136J8A2">
    <property type="interactions" value="152"/>
</dbReference>
<gene>
    <name evidence="5" type="ORF">Micbo1qcDRAFT_174366</name>
</gene>
<evidence type="ECO:0000256" key="2">
    <source>
        <dbReference type="ARBA" id="ARBA00022980"/>
    </source>
</evidence>
<dbReference type="GO" id="GO:0003735">
    <property type="term" value="F:structural constituent of ribosome"/>
    <property type="evidence" value="ECO:0007669"/>
    <property type="project" value="InterPro"/>
</dbReference>
<evidence type="ECO:0000256" key="3">
    <source>
        <dbReference type="ARBA" id="ARBA00023274"/>
    </source>
</evidence>
<dbReference type="OrthoDB" id="431691at2759"/>
<evidence type="ECO:0000313" key="6">
    <source>
        <dbReference type="Proteomes" id="UP000070501"/>
    </source>
</evidence>
<evidence type="ECO:0000313" key="5">
    <source>
        <dbReference type="EMBL" id="KXJ93286.1"/>
    </source>
</evidence>
<dbReference type="GO" id="GO:1990904">
    <property type="term" value="C:ribonucleoprotein complex"/>
    <property type="evidence" value="ECO:0007669"/>
    <property type="project" value="UniProtKB-KW"/>
</dbReference>
<accession>A0A136J8A2</accession>
<dbReference type="NCBIfam" id="TIGR01030">
    <property type="entry name" value="rpmH_bact"/>
    <property type="match status" value="1"/>
</dbReference>
<dbReference type="Pfam" id="PF00468">
    <property type="entry name" value="Ribosomal_L34"/>
    <property type="match status" value="1"/>
</dbReference>
<comment type="similarity">
    <text evidence="1">Belongs to the bacterial ribosomal protein bL34 family.</text>
</comment>
<keyword evidence="2" id="KW-0689">Ribosomal protein</keyword>
<sequence>MRSFTLAASSCRAALARASSASTSTPTSFAKRTFTSLPTLRPSLNSARPVFRSTTNTLARLPGSTPEASAAATAAGEPSGSVVADVVPRSSITSHPAFGLGFQIRCGPRPNLERSSRLVRKRRSGFLTRMRSQTGRKILQRRRTKKRSVLSY</sequence>
<dbReference type="GO" id="GO:0006412">
    <property type="term" value="P:translation"/>
    <property type="evidence" value="ECO:0007669"/>
    <property type="project" value="InterPro"/>
</dbReference>
<dbReference type="EMBL" id="KQ964248">
    <property type="protein sequence ID" value="KXJ93286.1"/>
    <property type="molecule type" value="Genomic_DNA"/>
</dbReference>
<dbReference type="Gene3D" id="1.10.287.3980">
    <property type="match status" value="1"/>
</dbReference>
<name>A0A136J8A2_9PEZI</name>
<evidence type="ECO:0000256" key="1">
    <source>
        <dbReference type="ARBA" id="ARBA00010111"/>
    </source>
</evidence>
<organism evidence="5 6">
    <name type="scientific">Microdochium bolleyi</name>
    <dbReference type="NCBI Taxonomy" id="196109"/>
    <lineage>
        <taxon>Eukaryota</taxon>
        <taxon>Fungi</taxon>
        <taxon>Dikarya</taxon>
        <taxon>Ascomycota</taxon>
        <taxon>Pezizomycotina</taxon>
        <taxon>Sordariomycetes</taxon>
        <taxon>Xylariomycetidae</taxon>
        <taxon>Xylariales</taxon>
        <taxon>Microdochiaceae</taxon>
        <taxon>Microdochium</taxon>
    </lineage>
</organism>
<keyword evidence="6" id="KW-1185">Reference proteome</keyword>
<evidence type="ECO:0000256" key="4">
    <source>
        <dbReference type="SAM" id="MobiDB-lite"/>
    </source>
</evidence>
<dbReference type="InterPro" id="IPR000271">
    <property type="entry name" value="Ribosomal_bL34"/>
</dbReference>